<keyword evidence="5 7" id="KW-0949">S-adenosyl-L-methionine</keyword>
<proteinExistence type="inferred from homology"/>
<dbReference type="GO" id="GO:0005829">
    <property type="term" value="C:cytosol"/>
    <property type="evidence" value="ECO:0007669"/>
    <property type="project" value="TreeGrafter"/>
</dbReference>
<feature type="binding site" evidence="7 8">
    <location>
        <position position="45"/>
    </location>
    <ligand>
        <name>S-adenosyl-L-methionine</name>
        <dbReference type="ChEBI" id="CHEBI:59789"/>
    </ligand>
</feature>
<dbReference type="PANTHER" id="PTHR11727">
    <property type="entry name" value="DIMETHYLADENOSINE TRANSFERASE"/>
    <property type="match status" value="1"/>
</dbReference>
<reference evidence="10 11" key="1">
    <citation type="submission" date="2014-03" db="EMBL/GenBank/DDBJ databases">
        <title>Selection and divergence in the genomes of co-occurring obligate luminous symbionts with specific hosts.</title>
        <authorList>
            <person name="Hendry T.A."/>
            <person name="de Wet J.R."/>
            <person name="Dunlap P.V."/>
        </authorList>
    </citation>
    <scope>NUCLEOTIDE SEQUENCE [LARGE SCALE GENOMIC DNA]</scope>
    <source>
        <strain evidence="10 11">Ppalp.1</strain>
    </source>
</reference>
<dbReference type="Gene3D" id="1.10.8.100">
    <property type="entry name" value="Ribosomal RNA adenine dimethylase-like, domain 2"/>
    <property type="match status" value="1"/>
</dbReference>
<dbReference type="SUPFAM" id="SSF53335">
    <property type="entry name" value="S-adenosyl-L-methionine-dependent methyltransferases"/>
    <property type="match status" value="1"/>
</dbReference>
<sequence>MRNNVYLGHKAIKHLGQNFLHDPNIINAIVSSIDPKSSENLVEIGPGLGAITEALVQKIDKFTVIELDHNLTKRLRNHPILKDKLTIYEENAMQFNFTKLMRVNNKLRIFGNLPYNISTPLIFHLFKFHKNIQDMHFTLQKELVNRLAAQPGNKAYSRLTVMTQYYCKIVPVLEIPSTAFFPKPKINSAFVRLILHDNLPYPATSLKWLNRVCRYAFNQRRKTIRNCYKELLDIKILQKLGINPNIRPENLTLKEFVEIANWLDMDR</sequence>
<evidence type="ECO:0000256" key="7">
    <source>
        <dbReference type="HAMAP-Rule" id="MF_00607"/>
    </source>
</evidence>
<comment type="caution">
    <text evidence="10">The sequence shown here is derived from an EMBL/GenBank/DDBJ whole genome shotgun (WGS) entry which is preliminary data.</text>
</comment>
<evidence type="ECO:0000259" key="9">
    <source>
        <dbReference type="SMART" id="SM00650"/>
    </source>
</evidence>
<dbReference type="InterPro" id="IPR001737">
    <property type="entry name" value="KsgA/Erm"/>
</dbReference>
<dbReference type="PANTHER" id="PTHR11727:SF7">
    <property type="entry name" value="DIMETHYLADENOSINE TRANSFERASE-RELATED"/>
    <property type="match status" value="1"/>
</dbReference>
<keyword evidence="3 7" id="KW-0489">Methyltransferase</keyword>
<dbReference type="PROSITE" id="PS01131">
    <property type="entry name" value="RRNA_A_DIMETH"/>
    <property type="match status" value="1"/>
</dbReference>
<evidence type="ECO:0000256" key="4">
    <source>
        <dbReference type="ARBA" id="ARBA00022679"/>
    </source>
</evidence>
<evidence type="ECO:0000256" key="8">
    <source>
        <dbReference type="PROSITE-ProRule" id="PRU01026"/>
    </source>
</evidence>
<keyword evidence="6 7" id="KW-0694">RNA-binding</keyword>
<comment type="function">
    <text evidence="7">Specifically dimethylates two adjacent adenosines (A1518 and A1519) in the loop of a conserved hairpin near the 3'-end of 16S rRNA in the 30S particle. May play a critical role in biogenesis of 30S subunits.</text>
</comment>
<dbReference type="HAMAP" id="MF_00607">
    <property type="entry name" value="16SrRNA_methyltr_A"/>
    <property type="match status" value="1"/>
</dbReference>
<protein>
    <recommendedName>
        <fullName evidence="7">Ribosomal RNA small subunit methyltransferase A</fullName>
        <ecNumber evidence="7">2.1.1.182</ecNumber>
    </recommendedName>
    <alternativeName>
        <fullName evidence="7">16S rRNA (adenine(1518)-N(6)/adenine(1519)-N(6))-dimethyltransferase</fullName>
    </alternativeName>
    <alternativeName>
        <fullName evidence="7">16S rRNA dimethyladenosine transferase</fullName>
    </alternativeName>
    <alternativeName>
        <fullName evidence="7">16S rRNA dimethylase</fullName>
    </alternativeName>
    <alternativeName>
        <fullName evidence="7">S-adenosylmethionine-6-N', N'-adenosyl(rRNA) dimethyltransferase</fullName>
    </alternativeName>
</protein>
<dbReference type="eggNOG" id="COG0030">
    <property type="taxonomic scope" value="Bacteria"/>
</dbReference>
<dbReference type="AlphaFoldDB" id="A0A084CM16"/>
<evidence type="ECO:0000256" key="3">
    <source>
        <dbReference type="ARBA" id="ARBA00022603"/>
    </source>
</evidence>
<evidence type="ECO:0000256" key="5">
    <source>
        <dbReference type="ARBA" id="ARBA00022691"/>
    </source>
</evidence>
<evidence type="ECO:0000256" key="2">
    <source>
        <dbReference type="ARBA" id="ARBA00022552"/>
    </source>
</evidence>
<comment type="subcellular location">
    <subcellularLocation>
        <location evidence="7">Cytoplasm</location>
    </subcellularLocation>
</comment>
<evidence type="ECO:0000313" key="11">
    <source>
        <dbReference type="Proteomes" id="UP000053784"/>
    </source>
</evidence>
<dbReference type="PROSITE" id="PS51689">
    <property type="entry name" value="SAM_RNA_A_N6_MT"/>
    <property type="match status" value="1"/>
</dbReference>
<dbReference type="OrthoDB" id="9814755at2"/>
<dbReference type="Gene3D" id="3.40.50.150">
    <property type="entry name" value="Vaccinia Virus protein VP39"/>
    <property type="match status" value="1"/>
</dbReference>
<feature type="domain" description="Ribosomal RNA adenine methylase transferase N-terminal" evidence="9">
    <location>
        <begin position="25"/>
        <end position="197"/>
    </location>
</feature>
<feature type="binding site" evidence="7 8">
    <location>
        <position position="18"/>
    </location>
    <ligand>
        <name>S-adenosyl-L-methionine</name>
        <dbReference type="ChEBI" id="CHEBI:59789"/>
    </ligand>
</feature>
<evidence type="ECO:0000256" key="6">
    <source>
        <dbReference type="ARBA" id="ARBA00022884"/>
    </source>
</evidence>
<name>A0A084CM16_9GAMM</name>
<dbReference type="STRING" id="1179155.CF67_09013"/>
<dbReference type="RefSeq" id="WP_034415113.1">
    <property type="nucleotide sequence ID" value="NZ_JGVK01000033.1"/>
</dbReference>
<dbReference type="Pfam" id="PF00398">
    <property type="entry name" value="RrnaAD"/>
    <property type="match status" value="1"/>
</dbReference>
<dbReference type="FunFam" id="1.10.8.100:FF:000001">
    <property type="entry name" value="Ribosomal RNA small subunit methyltransferase A"/>
    <property type="match status" value="1"/>
</dbReference>
<dbReference type="InterPro" id="IPR020596">
    <property type="entry name" value="rRNA_Ade_Mease_Trfase_CS"/>
</dbReference>
<feature type="binding site" evidence="7 8">
    <location>
        <position position="20"/>
    </location>
    <ligand>
        <name>S-adenosyl-L-methionine</name>
        <dbReference type="ChEBI" id="CHEBI:59789"/>
    </ligand>
</feature>
<dbReference type="GO" id="GO:0003723">
    <property type="term" value="F:RNA binding"/>
    <property type="evidence" value="ECO:0007669"/>
    <property type="project" value="UniProtKB-UniRule"/>
</dbReference>
<keyword evidence="2 7" id="KW-0698">rRNA processing</keyword>
<dbReference type="InterPro" id="IPR011530">
    <property type="entry name" value="rRNA_adenine_dimethylase"/>
</dbReference>
<dbReference type="SMART" id="SM00650">
    <property type="entry name" value="rADc"/>
    <property type="match status" value="1"/>
</dbReference>
<keyword evidence="4 7" id="KW-0808">Transferase</keyword>
<evidence type="ECO:0000313" key="10">
    <source>
        <dbReference type="EMBL" id="KEY90845.1"/>
    </source>
</evidence>
<dbReference type="GO" id="GO:0052908">
    <property type="term" value="F:16S rRNA (adenine(1518)-N(6)/adenine(1519)-N(6))-dimethyltransferase activity"/>
    <property type="evidence" value="ECO:0007669"/>
    <property type="project" value="UniProtKB-EC"/>
</dbReference>
<accession>A0A084CM16</accession>
<dbReference type="InterPro" id="IPR029063">
    <property type="entry name" value="SAM-dependent_MTases_sf"/>
</dbReference>
<feature type="binding site" evidence="7 8">
    <location>
        <position position="112"/>
    </location>
    <ligand>
        <name>S-adenosyl-L-methionine</name>
        <dbReference type="ChEBI" id="CHEBI:59789"/>
    </ligand>
</feature>
<gene>
    <name evidence="7 10" type="primary">rsmA</name>
    <name evidence="7" type="synonym">ksgA</name>
    <name evidence="10" type="ORF">CF67_09013</name>
</gene>
<evidence type="ECO:0000256" key="1">
    <source>
        <dbReference type="ARBA" id="ARBA00022490"/>
    </source>
</evidence>
<dbReference type="InterPro" id="IPR020598">
    <property type="entry name" value="rRNA_Ade_methylase_Trfase_N"/>
</dbReference>
<feature type="binding site" evidence="7 8">
    <location>
        <position position="66"/>
    </location>
    <ligand>
        <name>S-adenosyl-L-methionine</name>
        <dbReference type="ChEBI" id="CHEBI:59789"/>
    </ligand>
</feature>
<organism evidence="10 11">
    <name type="scientific">Candidatus Photodesmus blepharonis</name>
    <dbReference type="NCBI Taxonomy" id="1179155"/>
    <lineage>
        <taxon>Bacteria</taxon>
        <taxon>Pseudomonadati</taxon>
        <taxon>Pseudomonadota</taxon>
        <taxon>Gammaproteobacteria</taxon>
        <taxon>Vibrionales</taxon>
        <taxon>Vibrionaceae</taxon>
        <taxon>Candidatus Photodesmus</taxon>
    </lineage>
</organism>
<comment type="caution">
    <text evidence="7 8">Lacks conserved residue(s) required for the propagation of feature annotation.</text>
</comment>
<dbReference type="Proteomes" id="UP000053784">
    <property type="component" value="Unassembled WGS sequence"/>
</dbReference>
<keyword evidence="1 7" id="KW-0963">Cytoplasm</keyword>
<keyword evidence="11" id="KW-1185">Reference proteome</keyword>
<dbReference type="EC" id="2.1.1.182" evidence="7"/>
<comment type="catalytic activity">
    <reaction evidence="7">
        <text>adenosine(1518)/adenosine(1519) in 16S rRNA + 4 S-adenosyl-L-methionine = N(6)-dimethyladenosine(1518)/N(6)-dimethyladenosine(1519) in 16S rRNA + 4 S-adenosyl-L-homocysteine + 4 H(+)</text>
        <dbReference type="Rhea" id="RHEA:19609"/>
        <dbReference type="Rhea" id="RHEA-COMP:10232"/>
        <dbReference type="Rhea" id="RHEA-COMP:10233"/>
        <dbReference type="ChEBI" id="CHEBI:15378"/>
        <dbReference type="ChEBI" id="CHEBI:57856"/>
        <dbReference type="ChEBI" id="CHEBI:59789"/>
        <dbReference type="ChEBI" id="CHEBI:74411"/>
        <dbReference type="ChEBI" id="CHEBI:74493"/>
        <dbReference type="EC" id="2.1.1.182"/>
    </reaction>
</comment>
<dbReference type="InterPro" id="IPR023165">
    <property type="entry name" value="rRNA_Ade_diMease-like_C"/>
</dbReference>
<dbReference type="NCBIfam" id="TIGR00755">
    <property type="entry name" value="ksgA"/>
    <property type="match status" value="1"/>
</dbReference>
<comment type="similarity">
    <text evidence="7">Belongs to the class I-like SAM-binding methyltransferase superfamily. rRNA adenine N(6)-methyltransferase family. RsmA subfamily.</text>
</comment>
<dbReference type="EMBL" id="JGVK01000033">
    <property type="protein sequence ID" value="KEY90845.1"/>
    <property type="molecule type" value="Genomic_DNA"/>
</dbReference>